<gene>
    <name evidence="2" type="ORF">Q31a_36190</name>
</gene>
<reference evidence="2 3" key="1">
    <citation type="submission" date="2019-02" db="EMBL/GenBank/DDBJ databases">
        <title>Deep-cultivation of Planctomycetes and their phenomic and genomic characterization uncovers novel biology.</title>
        <authorList>
            <person name="Wiegand S."/>
            <person name="Jogler M."/>
            <person name="Boedeker C."/>
            <person name="Pinto D."/>
            <person name="Vollmers J."/>
            <person name="Rivas-Marin E."/>
            <person name="Kohn T."/>
            <person name="Peeters S.H."/>
            <person name="Heuer A."/>
            <person name="Rast P."/>
            <person name="Oberbeckmann S."/>
            <person name="Bunk B."/>
            <person name="Jeske O."/>
            <person name="Meyerdierks A."/>
            <person name="Storesund J.E."/>
            <person name="Kallscheuer N."/>
            <person name="Luecker S."/>
            <person name="Lage O.M."/>
            <person name="Pohl T."/>
            <person name="Merkel B.J."/>
            <person name="Hornburger P."/>
            <person name="Mueller R.-W."/>
            <person name="Bruemmer F."/>
            <person name="Labrenz M."/>
            <person name="Spormann A.M."/>
            <person name="Op den Camp H."/>
            <person name="Overmann J."/>
            <person name="Amann R."/>
            <person name="Jetten M.S.M."/>
            <person name="Mascher T."/>
            <person name="Medema M.H."/>
            <person name="Devos D.P."/>
            <person name="Kaster A.-K."/>
            <person name="Ovreas L."/>
            <person name="Rohde M."/>
            <person name="Galperin M.Y."/>
            <person name="Jogler C."/>
        </authorList>
    </citation>
    <scope>NUCLEOTIDE SEQUENCE [LARGE SCALE GENOMIC DNA]</scope>
    <source>
        <strain evidence="2 3">Q31a</strain>
    </source>
</reference>
<dbReference type="OrthoDB" id="288620at2"/>
<evidence type="ECO:0000313" key="3">
    <source>
        <dbReference type="Proteomes" id="UP000318017"/>
    </source>
</evidence>
<evidence type="ECO:0000313" key="2">
    <source>
        <dbReference type="EMBL" id="QDV25295.1"/>
    </source>
</evidence>
<proteinExistence type="predicted"/>
<dbReference type="RefSeq" id="WP_145080163.1">
    <property type="nucleotide sequence ID" value="NZ_CP036298.1"/>
</dbReference>
<dbReference type="AlphaFoldDB" id="A0A518G9M2"/>
<accession>A0A518G9M2</accession>
<organism evidence="2 3">
    <name type="scientific">Aureliella helgolandensis</name>
    <dbReference type="NCBI Taxonomy" id="2527968"/>
    <lineage>
        <taxon>Bacteria</taxon>
        <taxon>Pseudomonadati</taxon>
        <taxon>Planctomycetota</taxon>
        <taxon>Planctomycetia</taxon>
        <taxon>Pirellulales</taxon>
        <taxon>Pirellulaceae</taxon>
        <taxon>Aureliella</taxon>
    </lineage>
</organism>
<dbReference type="Pfam" id="PF11211">
    <property type="entry name" value="DUF2997"/>
    <property type="match status" value="1"/>
</dbReference>
<protein>
    <recommendedName>
        <fullName evidence="4">DUF2997 domain-containing protein</fullName>
    </recommendedName>
</protein>
<evidence type="ECO:0008006" key="4">
    <source>
        <dbReference type="Google" id="ProtNLM"/>
    </source>
</evidence>
<keyword evidence="3" id="KW-1185">Reference proteome</keyword>
<sequence>MSQRIIIRIDTEGATQVRTEGFRGNSCQAASRLLERALGRTTSEQLTSDYYQSSTTTGNQQFETGDTP</sequence>
<dbReference type="KEGG" id="ahel:Q31a_36190"/>
<dbReference type="InterPro" id="IPR021375">
    <property type="entry name" value="DUF2997"/>
</dbReference>
<dbReference type="EMBL" id="CP036298">
    <property type="protein sequence ID" value="QDV25295.1"/>
    <property type="molecule type" value="Genomic_DNA"/>
</dbReference>
<evidence type="ECO:0000256" key="1">
    <source>
        <dbReference type="SAM" id="MobiDB-lite"/>
    </source>
</evidence>
<feature type="region of interest" description="Disordered" evidence="1">
    <location>
        <begin position="40"/>
        <end position="68"/>
    </location>
</feature>
<name>A0A518G9M2_9BACT</name>
<dbReference type="Proteomes" id="UP000318017">
    <property type="component" value="Chromosome"/>
</dbReference>